<organism evidence="8">
    <name type="scientific">Ostreococcus sp. 'lucimarinus'</name>
    <dbReference type="NCBI Taxonomy" id="242159"/>
    <lineage>
        <taxon>Eukaryota</taxon>
        <taxon>Viridiplantae</taxon>
        <taxon>Chlorophyta</taxon>
        <taxon>Mamiellophyceae</taxon>
        <taxon>Mamiellales</taxon>
        <taxon>Bathycoccaceae</taxon>
        <taxon>Ostreococcus</taxon>
    </lineage>
</organism>
<dbReference type="InterPro" id="IPR012446">
    <property type="entry name" value="CRAC_channel"/>
</dbReference>
<sequence length="442" mass="50451">MPSFAGVGAGDVGDAATAFLTALDTSLARAWREEDRQWRKEERQWRREDLEFRVEERDWWELEHVHRDEQRKWRRQDVEQRVLENARWVWNRYAEKNRRDVEEKGEQLRTTSNLSALISGFAVVALVELQFSDPTVKAFQSEALIAAYAGATAVTVALMLNAMVLCSFMLSNILRNGKSYVSEDEEAEFLYACRKFALSYAPGDTPPQPQRSFERYWETRCEADWRKAFRMFTYGVPMFLTTLTLSAWLKFWYSTVTCSIVTGVAAVAIGLWWRTQSAWGWHLMKRSEQQFSKSRYFPPEGLPFDWHARPRKKPTDSDLGSMRNNSGASDEDFFAASPSVSRSESLSRAEPPSDASAARVDASTIAHQNGTTTKQNASGAKRDPYAGLKIDTRLRAVAVEAVSDREREFLRDSSPRAIETTKREYEKVGLKSKLVDQRAGAS</sequence>
<dbReference type="PANTHER" id="PTHR31501:SF7">
    <property type="entry name" value="CALCIUM RELEASE-ACTIVATED CALCIUM CHANNEL PROTEIN 1"/>
    <property type="match status" value="1"/>
</dbReference>
<dbReference type="InterPro" id="IPR038350">
    <property type="entry name" value="Orai_sf"/>
</dbReference>
<dbReference type="GO" id="GO:0016020">
    <property type="term" value="C:membrane"/>
    <property type="evidence" value="ECO:0007669"/>
    <property type="project" value="UniProtKB-SubCell"/>
</dbReference>
<protein>
    <submittedName>
        <fullName evidence="8">Uncharacterized protein</fullName>
    </submittedName>
</protein>
<evidence type="ECO:0000256" key="4">
    <source>
        <dbReference type="ARBA" id="ARBA00022989"/>
    </source>
</evidence>
<keyword evidence="4 7" id="KW-1133">Transmembrane helix</keyword>
<feature type="compositionally biased region" description="Low complexity" evidence="6">
    <location>
        <begin position="335"/>
        <end position="350"/>
    </location>
</feature>
<evidence type="ECO:0000256" key="7">
    <source>
        <dbReference type="SAM" id="Phobius"/>
    </source>
</evidence>
<feature type="region of interest" description="Disordered" evidence="6">
    <location>
        <begin position="307"/>
        <end position="384"/>
    </location>
</feature>
<comment type="similarity">
    <text evidence="2">Belongs to the Orai family.</text>
</comment>
<evidence type="ECO:0000256" key="6">
    <source>
        <dbReference type="SAM" id="MobiDB-lite"/>
    </source>
</evidence>
<keyword evidence="5 7" id="KW-0472">Membrane</keyword>
<evidence type="ECO:0000256" key="1">
    <source>
        <dbReference type="ARBA" id="ARBA00004141"/>
    </source>
</evidence>
<feature type="transmembrane region" description="Helical" evidence="7">
    <location>
        <begin position="228"/>
        <end position="245"/>
    </location>
</feature>
<gene>
    <name evidence="8" type="ORF">OLUC0939_LOCUS3083</name>
</gene>
<feature type="transmembrane region" description="Helical" evidence="7">
    <location>
        <begin position="143"/>
        <end position="170"/>
    </location>
</feature>
<feature type="compositionally biased region" description="Polar residues" evidence="6">
    <location>
        <begin position="365"/>
        <end position="378"/>
    </location>
</feature>
<accession>A0A7R9T2C4</accession>
<name>A0A7R9T2C4_9CHLO</name>
<dbReference type="PANTHER" id="PTHR31501">
    <property type="entry name" value="CALCIUM RELEASE-ACTIVATED CALCIUM CHANNEL PROTEIN 1"/>
    <property type="match status" value="1"/>
</dbReference>
<dbReference type="Gene3D" id="1.20.140.140">
    <property type="entry name" value="Calcium release-activated calcium channel protein Orai"/>
    <property type="match status" value="1"/>
</dbReference>
<keyword evidence="3 7" id="KW-0812">Transmembrane</keyword>
<evidence type="ECO:0000313" key="8">
    <source>
        <dbReference type="EMBL" id="CAD8222360.1"/>
    </source>
</evidence>
<dbReference type="Pfam" id="PF07856">
    <property type="entry name" value="Orai-1"/>
    <property type="match status" value="1"/>
</dbReference>
<evidence type="ECO:0000256" key="3">
    <source>
        <dbReference type="ARBA" id="ARBA00022692"/>
    </source>
</evidence>
<dbReference type="EMBL" id="HBDX01003579">
    <property type="protein sequence ID" value="CAD8222360.1"/>
    <property type="molecule type" value="Transcribed_RNA"/>
</dbReference>
<evidence type="ECO:0000256" key="5">
    <source>
        <dbReference type="ARBA" id="ARBA00023136"/>
    </source>
</evidence>
<evidence type="ECO:0000256" key="2">
    <source>
        <dbReference type="ARBA" id="ARBA00008062"/>
    </source>
</evidence>
<reference evidence="8" key="1">
    <citation type="submission" date="2021-01" db="EMBL/GenBank/DDBJ databases">
        <authorList>
            <person name="Corre E."/>
            <person name="Pelletier E."/>
            <person name="Niang G."/>
            <person name="Scheremetjew M."/>
            <person name="Finn R."/>
            <person name="Kale V."/>
            <person name="Holt S."/>
            <person name="Cochrane G."/>
            <person name="Meng A."/>
            <person name="Brown T."/>
            <person name="Cohen L."/>
        </authorList>
    </citation>
    <scope>NUCLEOTIDE SEQUENCE</scope>
    <source>
        <strain evidence="8">Clade-A-BCC118000</strain>
    </source>
</reference>
<dbReference type="AlphaFoldDB" id="A0A7R9T2C4"/>
<comment type="subcellular location">
    <subcellularLocation>
        <location evidence="1">Membrane</location>
        <topology evidence="1">Multi-pass membrane protein</topology>
    </subcellularLocation>
</comment>
<feature type="transmembrane region" description="Helical" evidence="7">
    <location>
        <begin position="251"/>
        <end position="273"/>
    </location>
</feature>
<proteinExistence type="inferred from homology"/>
<feature type="transmembrane region" description="Helical" evidence="7">
    <location>
        <begin position="114"/>
        <end position="131"/>
    </location>
</feature>